<evidence type="ECO:0000256" key="4">
    <source>
        <dbReference type="ARBA" id="ARBA00023125"/>
    </source>
</evidence>
<keyword evidence="4" id="KW-0238">DNA-binding</keyword>
<feature type="domain" description="Response regulatory" evidence="7">
    <location>
        <begin position="11"/>
        <end position="125"/>
    </location>
</feature>
<evidence type="ECO:0000256" key="3">
    <source>
        <dbReference type="ARBA" id="ARBA00023015"/>
    </source>
</evidence>
<evidence type="ECO:0000256" key="1">
    <source>
        <dbReference type="ARBA" id="ARBA00022553"/>
    </source>
</evidence>
<protein>
    <recommendedName>
        <fullName evidence="7">Response regulatory domain-containing protein</fullName>
    </recommendedName>
</protein>
<dbReference type="Proteomes" id="UP000076964">
    <property type="component" value="Unassembled WGS sequence"/>
</dbReference>
<dbReference type="GO" id="GO:0005829">
    <property type="term" value="C:cytosol"/>
    <property type="evidence" value="ECO:0007669"/>
    <property type="project" value="TreeGrafter"/>
</dbReference>
<evidence type="ECO:0000259" key="7">
    <source>
        <dbReference type="PROSITE" id="PS50110"/>
    </source>
</evidence>
<dbReference type="PROSITE" id="PS50110">
    <property type="entry name" value="RESPONSE_REGULATORY"/>
    <property type="match status" value="1"/>
</dbReference>
<dbReference type="GO" id="GO:0000156">
    <property type="term" value="F:phosphorelay response regulator activity"/>
    <property type="evidence" value="ECO:0007669"/>
    <property type="project" value="TreeGrafter"/>
</dbReference>
<comment type="caution">
    <text evidence="8">The sequence shown here is derived from an EMBL/GenBank/DDBJ whole genome shotgun (WGS) entry which is preliminary data.</text>
</comment>
<organism evidence="8 9">
    <name type="scientific">Thermodesulfatator autotrophicus</name>
    <dbReference type="NCBI Taxonomy" id="1795632"/>
    <lineage>
        <taxon>Bacteria</taxon>
        <taxon>Pseudomonadati</taxon>
        <taxon>Thermodesulfobacteriota</taxon>
        <taxon>Thermodesulfobacteria</taxon>
        <taxon>Thermodesulfobacteriales</taxon>
        <taxon>Thermodesulfatatoraceae</taxon>
        <taxon>Thermodesulfatator</taxon>
    </lineage>
</organism>
<evidence type="ECO:0000256" key="2">
    <source>
        <dbReference type="ARBA" id="ARBA00023012"/>
    </source>
</evidence>
<keyword evidence="9" id="KW-1185">Reference proteome</keyword>
<feature type="modified residue" description="4-aspartylphosphate" evidence="6">
    <location>
        <position position="60"/>
    </location>
</feature>
<dbReference type="PANTHER" id="PTHR48111">
    <property type="entry name" value="REGULATOR OF RPOS"/>
    <property type="match status" value="1"/>
</dbReference>
<keyword evidence="1 6" id="KW-0597">Phosphoprotein</keyword>
<proteinExistence type="predicted"/>
<keyword evidence="2" id="KW-0902">Two-component regulatory system</keyword>
<keyword evidence="3" id="KW-0805">Transcription regulation</keyword>
<dbReference type="AlphaFoldDB" id="A0A177E860"/>
<keyword evidence="5" id="KW-0804">Transcription</keyword>
<dbReference type="EMBL" id="LSFI01000010">
    <property type="protein sequence ID" value="OAG28134.1"/>
    <property type="molecule type" value="Genomic_DNA"/>
</dbReference>
<evidence type="ECO:0000313" key="9">
    <source>
        <dbReference type="Proteomes" id="UP000076964"/>
    </source>
</evidence>
<dbReference type="OrthoDB" id="9800029at2"/>
<accession>A0A177E860</accession>
<dbReference type="Pfam" id="PF00072">
    <property type="entry name" value="Response_reg"/>
    <property type="match status" value="1"/>
</dbReference>
<evidence type="ECO:0000313" key="8">
    <source>
        <dbReference type="EMBL" id="OAG28134.1"/>
    </source>
</evidence>
<dbReference type="PANTHER" id="PTHR48111:SF1">
    <property type="entry name" value="TWO-COMPONENT RESPONSE REGULATOR ORR33"/>
    <property type="match status" value="1"/>
</dbReference>
<sequence length="197" mass="22836">MKVEATEDVIRILVAEDEKVFRILLFEELQGPNRIIKVASNGIEALEFLKREDFDLLITDLKMPGLEGIELLKEAKKINPRILVIVITGYASLDSAIQALKEGAYDYIRKPFSLEELKVSVNNACTLILLERENKRLLEDLRQVYQRFKESLEERTSSPNSLLDELERLARLHQEGFLDEEEFEAIKKVLIQRSNYE</sequence>
<dbReference type="Gene3D" id="3.40.50.2300">
    <property type="match status" value="1"/>
</dbReference>
<name>A0A177E860_9BACT</name>
<dbReference type="InterPro" id="IPR011006">
    <property type="entry name" value="CheY-like_superfamily"/>
</dbReference>
<dbReference type="GO" id="GO:0032993">
    <property type="term" value="C:protein-DNA complex"/>
    <property type="evidence" value="ECO:0007669"/>
    <property type="project" value="TreeGrafter"/>
</dbReference>
<evidence type="ECO:0000256" key="5">
    <source>
        <dbReference type="ARBA" id="ARBA00023163"/>
    </source>
</evidence>
<dbReference type="GO" id="GO:0006355">
    <property type="term" value="P:regulation of DNA-templated transcription"/>
    <property type="evidence" value="ECO:0007669"/>
    <property type="project" value="TreeGrafter"/>
</dbReference>
<dbReference type="Pfam" id="PF09851">
    <property type="entry name" value="SHOCT"/>
    <property type="match status" value="1"/>
</dbReference>
<dbReference type="STRING" id="1795632.TH606_03065"/>
<dbReference type="InterPro" id="IPR018649">
    <property type="entry name" value="SHOCT"/>
</dbReference>
<gene>
    <name evidence="8" type="ORF">TH606_03065</name>
</gene>
<reference evidence="8 9" key="1">
    <citation type="submission" date="2016-02" db="EMBL/GenBank/DDBJ databases">
        <title>Draft genome sequence of Thermodesulfatator sp. S606.</title>
        <authorList>
            <person name="Lai Q."/>
            <person name="Cao J."/>
            <person name="Dupont S."/>
            <person name="Shao Z."/>
            <person name="Jebbar M."/>
            <person name="Alain K."/>
        </authorList>
    </citation>
    <scope>NUCLEOTIDE SEQUENCE [LARGE SCALE GENOMIC DNA]</scope>
    <source>
        <strain evidence="8 9">S606</strain>
    </source>
</reference>
<dbReference type="InterPro" id="IPR039420">
    <property type="entry name" value="WalR-like"/>
</dbReference>
<dbReference type="SUPFAM" id="SSF52172">
    <property type="entry name" value="CheY-like"/>
    <property type="match status" value="1"/>
</dbReference>
<evidence type="ECO:0000256" key="6">
    <source>
        <dbReference type="PROSITE-ProRule" id="PRU00169"/>
    </source>
</evidence>
<dbReference type="InterPro" id="IPR001789">
    <property type="entry name" value="Sig_transdc_resp-reg_receiver"/>
</dbReference>
<dbReference type="SMART" id="SM00448">
    <property type="entry name" value="REC"/>
    <property type="match status" value="1"/>
</dbReference>
<dbReference type="GO" id="GO:0000976">
    <property type="term" value="F:transcription cis-regulatory region binding"/>
    <property type="evidence" value="ECO:0007669"/>
    <property type="project" value="TreeGrafter"/>
</dbReference>